<evidence type="ECO:0000256" key="10">
    <source>
        <dbReference type="HAMAP-Rule" id="MF_01486"/>
    </source>
</evidence>
<evidence type="ECO:0000313" key="13">
    <source>
        <dbReference type="Proteomes" id="UP000000238"/>
    </source>
</evidence>
<evidence type="ECO:0000256" key="3">
    <source>
        <dbReference type="ARBA" id="ARBA00022763"/>
    </source>
</evidence>
<dbReference type="Proteomes" id="UP000000238">
    <property type="component" value="Chromosome"/>
</dbReference>
<dbReference type="AlphaFoldDB" id="Q2SQD5"/>
<keyword evidence="2 10" id="KW-0547">Nucleotide-binding</keyword>
<keyword evidence="8 10" id="KW-0238">DNA-binding</keyword>
<dbReference type="SUPFAM" id="SSF52540">
    <property type="entry name" value="P-loop containing nucleoside triphosphate hydrolases"/>
    <property type="match status" value="2"/>
</dbReference>
<keyword evidence="4 10" id="KW-0378">Hydrolase</keyword>
<comment type="subunit">
    <text evidence="10">Heterotrimer of RecB, RecC and RecD. All subunits contribute to DNA-binding.</text>
</comment>
<dbReference type="GO" id="GO:0003678">
    <property type="term" value="F:DNA helicase activity"/>
    <property type="evidence" value="ECO:0007669"/>
    <property type="project" value="UniProtKB-UniRule"/>
</dbReference>
<gene>
    <name evidence="10 12" type="primary">recC</name>
    <name evidence="12" type="ordered locus">HCH_00224</name>
</gene>
<evidence type="ECO:0000256" key="6">
    <source>
        <dbReference type="ARBA" id="ARBA00022839"/>
    </source>
</evidence>
<dbReference type="OrthoDB" id="9762834at2"/>
<dbReference type="GO" id="GO:0000724">
    <property type="term" value="P:double-strand break repair via homologous recombination"/>
    <property type="evidence" value="ECO:0007669"/>
    <property type="project" value="UniProtKB-UniRule"/>
</dbReference>
<keyword evidence="5 10" id="KW-0347">Helicase</keyword>
<sequence>MLKIYYSNRQEQLLALLADALARPKANPLQSDILIVQSQGMSRWLSQQLAEINGVAANLEFQLPAQLIWRLARLCRDDLPELHPFDKSILTWRLMQLAPGLPDSGEFDALHRYLHTGPDRKSPDLLRNYQLSQRIADVFDHYLMYRPDWLSEWEQGLPTEAGASEHAWQIELWRGLTHDSDAPHRARVLQELAAQLPQHVDKLPPRLFVFGVPYMAPAYLDVLQNAARHIEVHMYQWNPTEHYWGDIASRKDISRIRTRDGAEVSGLYDEGHRLLASWGKPLRDYLDVLQDVSVTEADCYVPPAPPQTLLQRLQADVFNLRQEPWPESPADDRSLQVHLCHSALREVEALYDQLMDLLQTDHSLSPRDIVVMTPDIEQYAPLVEAVFGAQQGARRIPWSLADLSRYSDFNLVQSVLQLFDLLPGRFTASEVLGLLEIPAVGRRFGLDEELLSRLRQWLHEASIRWGLDAESQQAYGVDCADQFSWKAGIKRLLLGFALPDAMQMYQDVAPYPHIQGGDADSLGALSQLIDTLARWRAQISRGQTPQQWADLLHSWMNDLFDPDRDEEQALQVAREAVQEWLQETQTAGFDQPLPLAVVKQDLRRRLDSPLRRQSFLTGAVTFCAMVPMRSIPFRVVAVLGLNHDQFPRHQTQPGFDLIAEYPRKGDRARREEDRFLFLEALLAARDVFYLSYVGRSIRDNSECAPSVILSELLDTIQEQGGEAAIRRILREHPLQPFSPHYFTADGGHFSYQSEWLPALHGRHSKQEYQAFCPESLPPREREPFSTDHPVELDSLRRFLRNPTRYFVQQRLNILLDASDLAQDREPFDLAGLHGFQVKELWLQELMNAATDEEAESYLEAKGLLPGGAVGAISRKQTRQQLEALREQARELYGKDRIEITPEKSGLPLRGAVAGIGPRGLLHLTTAGCSASRMLLLWLEHLALCGVTADALARPSFLVCRQGVGHYRPVAQNQARQLLAELMDLLTQSENEPVRFFPKTSLKYVETKNNPRSRSEPINAALNCWLGNEWQPGELADAHHFLVWRFEAETLNERFVALAESIWEPALEHWEAPA</sequence>
<evidence type="ECO:0000256" key="5">
    <source>
        <dbReference type="ARBA" id="ARBA00022806"/>
    </source>
</evidence>
<dbReference type="eggNOG" id="COG1330">
    <property type="taxonomic scope" value="Bacteria"/>
</dbReference>
<organism evidence="12 13">
    <name type="scientific">Hahella chejuensis (strain KCTC 2396)</name>
    <dbReference type="NCBI Taxonomy" id="349521"/>
    <lineage>
        <taxon>Bacteria</taxon>
        <taxon>Pseudomonadati</taxon>
        <taxon>Pseudomonadota</taxon>
        <taxon>Gammaproteobacteria</taxon>
        <taxon>Oceanospirillales</taxon>
        <taxon>Hahellaceae</taxon>
        <taxon>Hahella</taxon>
    </lineage>
</organism>
<dbReference type="SUPFAM" id="SSF52980">
    <property type="entry name" value="Restriction endonuclease-like"/>
    <property type="match status" value="1"/>
</dbReference>
<comment type="function">
    <text evidence="10">A helicase/nuclease that prepares dsDNA breaks (DSB) for recombinational DNA repair. Binds to DSBs and unwinds DNA via a highly rapid and processive ATP-dependent bidirectional helicase activity. Unwinds dsDNA until it encounters a Chi (crossover hotspot instigator) sequence from the 3' direction. Cuts ssDNA a few nucleotides 3' to the Chi site. The properties and activities of the enzyme are changed at Chi. The Chi-altered holoenzyme produces a long 3'-ssDNA overhang and facilitates RecA-binding to the ssDNA for homologous DNA recombination and repair. Holoenzyme degrades any linearized DNA that is unable to undergo homologous recombination. In the holoenzyme this subunit recognizes the wild-type Chi sequence, and when added to isolated RecB increases its ATP-dependent helicase processivity.</text>
</comment>
<dbReference type="KEGG" id="hch:HCH_00224"/>
<dbReference type="STRING" id="349521.HCH_00224"/>
<dbReference type="Gene3D" id="1.10.10.990">
    <property type="match status" value="1"/>
</dbReference>
<dbReference type="InterPro" id="IPR006697">
    <property type="entry name" value="RecC"/>
</dbReference>
<dbReference type="GO" id="GO:0009338">
    <property type="term" value="C:exodeoxyribonuclease V complex"/>
    <property type="evidence" value="ECO:0007669"/>
    <property type="project" value="InterPro"/>
</dbReference>
<dbReference type="InterPro" id="IPR027417">
    <property type="entry name" value="P-loop_NTPase"/>
</dbReference>
<evidence type="ECO:0000256" key="1">
    <source>
        <dbReference type="ARBA" id="ARBA00022722"/>
    </source>
</evidence>
<dbReference type="HOGENOM" id="CLU_007513_0_0_6"/>
<keyword evidence="6 10" id="KW-0269">Exonuclease</keyword>
<dbReference type="Gene3D" id="3.40.50.10930">
    <property type="match status" value="1"/>
</dbReference>
<evidence type="ECO:0000256" key="9">
    <source>
        <dbReference type="ARBA" id="ARBA00023204"/>
    </source>
</evidence>
<protein>
    <recommendedName>
        <fullName evidence="10">RecBCD enzyme subunit RecC</fullName>
    </recommendedName>
    <alternativeName>
        <fullName evidence="10">Exonuclease V subunit RecC</fullName>
        <shortName evidence="10">ExoV subunit RecC</shortName>
    </alternativeName>
    <alternativeName>
        <fullName evidence="10">Helicase/nuclease RecBCD subunit RecC</fullName>
    </alternativeName>
</protein>
<dbReference type="GO" id="GO:0005524">
    <property type="term" value="F:ATP binding"/>
    <property type="evidence" value="ECO:0007669"/>
    <property type="project" value="UniProtKB-UniRule"/>
</dbReference>
<evidence type="ECO:0000256" key="7">
    <source>
        <dbReference type="ARBA" id="ARBA00022840"/>
    </source>
</evidence>
<comment type="miscellaneous">
    <text evidence="10">In the RecBCD complex, RecB has a slow 3'-5' helicase, an exonuclease activity and loads RecA onto ssDNA, RecD has a fast 5'-3' helicase activity, while RecC stimulates the ATPase and processivity of the RecB helicase and contributes to recognition of the Chi site.</text>
</comment>
<dbReference type="InterPro" id="IPR041500">
    <property type="entry name" value="RecC_C"/>
</dbReference>
<evidence type="ECO:0000256" key="2">
    <source>
        <dbReference type="ARBA" id="ARBA00022741"/>
    </source>
</evidence>
<dbReference type="EMBL" id="CP000155">
    <property type="protein sequence ID" value="ABC27139.1"/>
    <property type="molecule type" value="Genomic_DNA"/>
</dbReference>
<dbReference type="HAMAP" id="MF_01486">
    <property type="entry name" value="RecC"/>
    <property type="match status" value="1"/>
</dbReference>
<evidence type="ECO:0000256" key="8">
    <source>
        <dbReference type="ARBA" id="ARBA00023125"/>
    </source>
</evidence>
<dbReference type="Pfam" id="PF17946">
    <property type="entry name" value="RecC_C"/>
    <property type="match status" value="1"/>
</dbReference>
<name>Q2SQD5_HAHCH</name>
<accession>Q2SQD5</accession>
<dbReference type="PIRSF" id="PIRSF000980">
    <property type="entry name" value="RecC"/>
    <property type="match status" value="1"/>
</dbReference>
<dbReference type="GO" id="GO:0008854">
    <property type="term" value="F:exodeoxyribonuclease V activity"/>
    <property type="evidence" value="ECO:0007669"/>
    <property type="project" value="InterPro"/>
</dbReference>
<keyword evidence="13" id="KW-1185">Reference proteome</keyword>
<dbReference type="InterPro" id="IPR013986">
    <property type="entry name" value="DExx_box_DNA_helicase_dom_sf"/>
</dbReference>
<dbReference type="RefSeq" id="WP_011394216.1">
    <property type="nucleotide sequence ID" value="NC_007645.1"/>
</dbReference>
<keyword evidence="7 10" id="KW-0067">ATP-binding</keyword>
<dbReference type="InterPro" id="IPR011335">
    <property type="entry name" value="Restrct_endonuc-II-like"/>
</dbReference>
<dbReference type="GO" id="GO:0003677">
    <property type="term" value="F:DNA binding"/>
    <property type="evidence" value="ECO:0007669"/>
    <property type="project" value="UniProtKB-UniRule"/>
</dbReference>
<proteinExistence type="inferred from homology"/>
<dbReference type="PANTHER" id="PTHR30591">
    <property type="entry name" value="RECBCD ENZYME SUBUNIT RECC"/>
    <property type="match status" value="1"/>
</dbReference>
<dbReference type="Pfam" id="PF04257">
    <property type="entry name" value="Exonuc_V_gamma"/>
    <property type="match status" value="1"/>
</dbReference>
<keyword evidence="3 10" id="KW-0227">DNA damage</keyword>
<keyword evidence="9 10" id="KW-0234">DNA repair</keyword>
<dbReference type="Gene3D" id="3.40.50.300">
    <property type="entry name" value="P-loop containing nucleotide triphosphate hydrolases"/>
    <property type="match status" value="2"/>
</dbReference>
<feature type="domain" description="RecC C-terminal" evidence="11">
    <location>
        <begin position="788"/>
        <end position="1006"/>
    </location>
</feature>
<keyword evidence="1 10" id="KW-0540">Nuclease</keyword>
<comment type="similarity">
    <text evidence="10">Belongs to the RecC family.</text>
</comment>
<evidence type="ECO:0000259" key="11">
    <source>
        <dbReference type="Pfam" id="PF17946"/>
    </source>
</evidence>
<dbReference type="NCBIfam" id="TIGR01450">
    <property type="entry name" value="recC"/>
    <property type="match status" value="1"/>
</dbReference>
<evidence type="ECO:0000256" key="4">
    <source>
        <dbReference type="ARBA" id="ARBA00022801"/>
    </source>
</evidence>
<dbReference type="Gene3D" id="1.10.10.160">
    <property type="match status" value="1"/>
</dbReference>
<reference evidence="12 13" key="1">
    <citation type="journal article" date="2005" name="Nucleic Acids Res.">
        <title>Genomic blueprint of Hahella chejuensis, a marine microbe producing an algicidal agent.</title>
        <authorList>
            <person name="Jeong H."/>
            <person name="Yim J.H."/>
            <person name="Lee C."/>
            <person name="Choi S.-H."/>
            <person name="Park Y.K."/>
            <person name="Yoon S.H."/>
            <person name="Hur C.-G."/>
            <person name="Kang H.-Y."/>
            <person name="Kim D."/>
            <person name="Lee H.H."/>
            <person name="Park K.H."/>
            <person name="Park S.-H."/>
            <person name="Park H.-S."/>
            <person name="Lee H.K."/>
            <person name="Oh T.K."/>
            <person name="Kim J.F."/>
        </authorList>
    </citation>
    <scope>NUCLEOTIDE SEQUENCE [LARGE SCALE GENOMIC DNA]</scope>
    <source>
        <strain evidence="12 13">KCTC 2396</strain>
    </source>
</reference>
<dbReference type="PANTHER" id="PTHR30591:SF1">
    <property type="entry name" value="RECBCD ENZYME SUBUNIT RECC"/>
    <property type="match status" value="1"/>
</dbReference>
<evidence type="ECO:0000313" key="12">
    <source>
        <dbReference type="EMBL" id="ABC27139.1"/>
    </source>
</evidence>